<dbReference type="InterPro" id="IPR011990">
    <property type="entry name" value="TPR-like_helical_dom_sf"/>
</dbReference>
<dbReference type="EMBL" id="CAJVPS010003517">
    <property type="protein sequence ID" value="CAG8590409.1"/>
    <property type="molecule type" value="Genomic_DNA"/>
</dbReference>
<accession>A0A9N9GBG8</accession>
<evidence type="ECO:0000256" key="1">
    <source>
        <dbReference type="ARBA" id="ARBA00038101"/>
    </source>
</evidence>
<dbReference type="PANTHER" id="PTHR11102">
    <property type="entry name" value="SEL-1-LIKE PROTEIN"/>
    <property type="match status" value="1"/>
</dbReference>
<dbReference type="InterPro" id="IPR050767">
    <property type="entry name" value="Sel1_AlgK"/>
</dbReference>
<sequence>MEITPINIHNDNDKLNKKIPNYEKAVKDFFTNIETGDLYDYTDYVLNFLKTTDSKESKMIEYLSSHCNSQNQVILGAIYLEMDEAKKAFQEFKKAAEMNNPHGQYFLGHCYEIGIGIAEDDETSVYWKKKAANQGIPAACYFLGYHYEQGEGVRVNKRTAFILFRKAFESGYSAASLELAMTYDEGAGTLQNTHKAIYWYRKSIKDGDVNAYDYLRDLLRGVP</sequence>
<dbReference type="SUPFAM" id="SSF81901">
    <property type="entry name" value="HCP-like"/>
    <property type="match status" value="1"/>
</dbReference>
<gene>
    <name evidence="3" type="ORF">ALEPTO_LOCUS7677</name>
</gene>
<dbReference type="Proteomes" id="UP000789508">
    <property type="component" value="Unassembled WGS sequence"/>
</dbReference>
<comment type="similarity">
    <text evidence="1">Belongs to the sel-1 family.</text>
</comment>
<feature type="repeat" description="TPR" evidence="2">
    <location>
        <begin position="69"/>
        <end position="102"/>
    </location>
</feature>
<organism evidence="3 4">
    <name type="scientific">Ambispora leptoticha</name>
    <dbReference type="NCBI Taxonomy" id="144679"/>
    <lineage>
        <taxon>Eukaryota</taxon>
        <taxon>Fungi</taxon>
        <taxon>Fungi incertae sedis</taxon>
        <taxon>Mucoromycota</taxon>
        <taxon>Glomeromycotina</taxon>
        <taxon>Glomeromycetes</taxon>
        <taxon>Archaeosporales</taxon>
        <taxon>Ambisporaceae</taxon>
        <taxon>Ambispora</taxon>
    </lineage>
</organism>
<dbReference type="InterPro" id="IPR019734">
    <property type="entry name" value="TPR_rpt"/>
</dbReference>
<dbReference type="AlphaFoldDB" id="A0A9N9GBG8"/>
<dbReference type="PROSITE" id="PS50005">
    <property type="entry name" value="TPR"/>
    <property type="match status" value="1"/>
</dbReference>
<proteinExistence type="inferred from homology"/>
<keyword evidence="4" id="KW-1185">Reference proteome</keyword>
<reference evidence="3" key="1">
    <citation type="submission" date="2021-06" db="EMBL/GenBank/DDBJ databases">
        <authorList>
            <person name="Kallberg Y."/>
            <person name="Tangrot J."/>
            <person name="Rosling A."/>
        </authorList>
    </citation>
    <scope>NUCLEOTIDE SEQUENCE</scope>
    <source>
        <strain evidence="3">FL130A</strain>
    </source>
</reference>
<dbReference type="SMART" id="SM00671">
    <property type="entry name" value="SEL1"/>
    <property type="match status" value="4"/>
</dbReference>
<dbReference type="InterPro" id="IPR006597">
    <property type="entry name" value="Sel1-like"/>
</dbReference>
<name>A0A9N9GBG8_9GLOM</name>
<comment type="caution">
    <text evidence="3">The sequence shown here is derived from an EMBL/GenBank/DDBJ whole genome shotgun (WGS) entry which is preliminary data.</text>
</comment>
<keyword evidence="2" id="KW-0802">TPR repeat</keyword>
<protein>
    <submittedName>
        <fullName evidence="3">7454_t:CDS:1</fullName>
    </submittedName>
</protein>
<evidence type="ECO:0000313" key="3">
    <source>
        <dbReference type="EMBL" id="CAG8590409.1"/>
    </source>
</evidence>
<dbReference type="Gene3D" id="1.25.40.10">
    <property type="entry name" value="Tetratricopeptide repeat domain"/>
    <property type="match status" value="1"/>
</dbReference>
<dbReference type="Pfam" id="PF08238">
    <property type="entry name" value="Sel1"/>
    <property type="match status" value="3"/>
</dbReference>
<evidence type="ECO:0000256" key="2">
    <source>
        <dbReference type="PROSITE-ProRule" id="PRU00339"/>
    </source>
</evidence>
<evidence type="ECO:0000313" key="4">
    <source>
        <dbReference type="Proteomes" id="UP000789508"/>
    </source>
</evidence>
<dbReference type="PANTHER" id="PTHR11102:SF160">
    <property type="entry name" value="ERAD-ASSOCIATED E3 UBIQUITIN-PROTEIN LIGASE COMPONENT HRD3"/>
    <property type="match status" value="1"/>
</dbReference>
<dbReference type="OrthoDB" id="2384430at2759"/>